<proteinExistence type="predicted"/>
<dbReference type="OrthoDB" id="2289236at2759"/>
<keyword evidence="3" id="KW-0547">Nucleotide-binding</keyword>
<dbReference type="InterPro" id="IPR011009">
    <property type="entry name" value="Kinase-like_dom_sf"/>
</dbReference>
<evidence type="ECO:0000259" key="7">
    <source>
        <dbReference type="PROSITE" id="PS50011"/>
    </source>
</evidence>
<dbReference type="SUPFAM" id="SSF56112">
    <property type="entry name" value="Protein kinase-like (PK-like)"/>
    <property type="match status" value="1"/>
</dbReference>
<dbReference type="PANTHER" id="PTHR24345:SF91">
    <property type="entry name" value="SERINE_THREONINE-PROTEIN KINASE PLK4"/>
    <property type="match status" value="1"/>
</dbReference>
<dbReference type="GO" id="GO:0005634">
    <property type="term" value="C:nucleus"/>
    <property type="evidence" value="ECO:0007669"/>
    <property type="project" value="TreeGrafter"/>
</dbReference>
<dbReference type="GO" id="GO:0005524">
    <property type="term" value="F:ATP binding"/>
    <property type="evidence" value="ECO:0007669"/>
    <property type="project" value="UniProtKB-KW"/>
</dbReference>
<organism evidence="8 9">
    <name type="scientific">Mucor lusitanicus CBS 277.49</name>
    <dbReference type="NCBI Taxonomy" id="747725"/>
    <lineage>
        <taxon>Eukaryota</taxon>
        <taxon>Fungi</taxon>
        <taxon>Fungi incertae sedis</taxon>
        <taxon>Mucoromycota</taxon>
        <taxon>Mucoromycotina</taxon>
        <taxon>Mucoromycetes</taxon>
        <taxon>Mucorales</taxon>
        <taxon>Mucorineae</taxon>
        <taxon>Mucoraceae</taxon>
        <taxon>Mucor</taxon>
    </lineage>
</organism>
<keyword evidence="1" id="KW-0723">Serine/threonine-protein kinase</keyword>
<evidence type="ECO:0000256" key="2">
    <source>
        <dbReference type="ARBA" id="ARBA00022679"/>
    </source>
</evidence>
<keyword evidence="5" id="KW-0067">ATP-binding</keyword>
<dbReference type="Pfam" id="PF00069">
    <property type="entry name" value="Pkinase"/>
    <property type="match status" value="1"/>
</dbReference>
<sequence length="888" mass="98419">MSSKNSSTAIATGIICSEYKHETDQFIFISKNSDIGSPEDYHLNIYNNGNKTMLSPVPLFKIVHFPNATNLHFGGLCSYAGSRSSFYLNFEESTSTTNSATTTTLVYQLQLDNATSLPLQFQKTPVEIFNSTLSSFVYAASSIVNVTSNLAYISTSTTTHQSSLNLVNLDHPQQQTTKNISSDLGLLAVGGTGSQSLYFVQNHAVDVYRLDTLQYSHTTLHTNMTLEGLRRGTTGHVFSANDNKDYISFYHANSGQVDVFDVNPSLVQYTAASVSRNGYMDLSKTGVPSPNIRQSSNASHLLSMIEEKKHHHKRDMKPSKRSLLKALSNKFYLKRGVANRALAKRAIDASNDNMQTSSDGAVNYHTLRVVPDNGESLPQAALLVPATSNSNNAMYDYAVLSQDGANPNQFSVTTESTTRSQVPVIQTPTDTTAVLEDASAASHLGGGAIAGIVISVIAFIAIIAGLLFYSKKRKDRVYASSTNRSIKPAMTTYNSGAPLAIQPDDVVGARYSGGAGGSGIGIHQIDDNHTNTSSILQATTFIPEEYRDGNRPDIRPLSYSDETIDYAQLSSEELSQLEPDVQGPLFLFSGVYTSSAEERVTYLQDGYAIRTFDAKDGLKHTVHYFSAAHLDTFVRSVHAVLRTSPSSRSKRSSLVSPTYIIRSERAIVLNAPTPHNHYQYIWITSPMLPEHSLHHLLFERSKWTFIDYNNADYKIWSVYSLLKGVEALHIHKFVHLAIDPKAFYFDHEMKATDWKLGNLGYASKSMASRHNKISNDIVFPAHSSFTAPEIIQAKDNLQLEAADMWSLGCVIYTVATGGQVLFQDAEEVKRLAVFHDDMKQHLKAKIRQHVESEVFQNILERVLQVDPSERKHIKNVLDYWDSIYNMEE</sequence>
<keyword evidence="6" id="KW-0472">Membrane</keyword>
<keyword evidence="9" id="KW-1185">Reference proteome</keyword>
<evidence type="ECO:0000313" key="9">
    <source>
        <dbReference type="Proteomes" id="UP000077051"/>
    </source>
</evidence>
<dbReference type="EMBL" id="AMYB01000007">
    <property type="protein sequence ID" value="OAD00609.1"/>
    <property type="molecule type" value="Genomic_DNA"/>
</dbReference>
<dbReference type="GO" id="GO:0004674">
    <property type="term" value="F:protein serine/threonine kinase activity"/>
    <property type="evidence" value="ECO:0007669"/>
    <property type="project" value="UniProtKB-KW"/>
</dbReference>
<keyword evidence="2" id="KW-0808">Transferase</keyword>
<comment type="caution">
    <text evidence="8">The sequence shown here is derived from an EMBL/GenBank/DDBJ whole genome shotgun (WGS) entry which is preliminary data.</text>
</comment>
<dbReference type="AlphaFoldDB" id="A0A162QM45"/>
<keyword evidence="4" id="KW-0418">Kinase</keyword>
<feature type="transmembrane region" description="Helical" evidence="6">
    <location>
        <begin position="448"/>
        <end position="469"/>
    </location>
</feature>
<keyword evidence="6" id="KW-1133">Transmembrane helix</keyword>
<gene>
    <name evidence="8" type="ORF">MUCCIDRAFT_114097</name>
</gene>
<name>A0A162QM45_MUCCL</name>
<dbReference type="SMART" id="SM00220">
    <property type="entry name" value="S_TKc"/>
    <property type="match status" value="1"/>
</dbReference>
<dbReference type="InterPro" id="IPR000719">
    <property type="entry name" value="Prot_kinase_dom"/>
</dbReference>
<dbReference type="Gene3D" id="1.10.510.10">
    <property type="entry name" value="Transferase(Phosphotransferase) domain 1"/>
    <property type="match status" value="1"/>
</dbReference>
<protein>
    <recommendedName>
        <fullName evidence="7">Protein kinase domain-containing protein</fullName>
    </recommendedName>
</protein>
<dbReference type="PANTHER" id="PTHR24345">
    <property type="entry name" value="SERINE/THREONINE-PROTEIN KINASE PLK"/>
    <property type="match status" value="1"/>
</dbReference>
<reference evidence="8 9" key="1">
    <citation type="submission" date="2015-06" db="EMBL/GenBank/DDBJ databases">
        <title>Expansion of signal transduction pathways in fungi by whole-genome duplication.</title>
        <authorList>
            <consortium name="DOE Joint Genome Institute"/>
            <person name="Corrochano L.M."/>
            <person name="Kuo A."/>
            <person name="Marcet-Houben M."/>
            <person name="Polaino S."/>
            <person name="Salamov A."/>
            <person name="Villalobos J.M."/>
            <person name="Alvarez M.I."/>
            <person name="Avalos J."/>
            <person name="Benito E.P."/>
            <person name="Benoit I."/>
            <person name="Burger G."/>
            <person name="Camino L.P."/>
            <person name="Canovas D."/>
            <person name="Cerda-Olmedo E."/>
            <person name="Cheng J.-F."/>
            <person name="Dominguez A."/>
            <person name="Elias M."/>
            <person name="Eslava A.P."/>
            <person name="Glaser F."/>
            <person name="Grimwood J."/>
            <person name="Gutierrez G."/>
            <person name="Heitman J."/>
            <person name="Henrissat B."/>
            <person name="Iturriaga E.A."/>
            <person name="Lang B.F."/>
            <person name="Lavin J.L."/>
            <person name="Lee S."/>
            <person name="Li W."/>
            <person name="Lindquist E."/>
            <person name="Lopez-Garcia S."/>
            <person name="Luque E.M."/>
            <person name="Marcos A.T."/>
            <person name="Martin J."/>
            <person name="Mccluskey K."/>
            <person name="Medina H.R."/>
            <person name="Miralles-Duran A."/>
            <person name="Miyazaki A."/>
            <person name="Munoz-Torres E."/>
            <person name="Oguiza J.A."/>
            <person name="Ohm R."/>
            <person name="Olmedo M."/>
            <person name="Orejas M."/>
            <person name="Ortiz-Castellanos L."/>
            <person name="Pisabarro A.G."/>
            <person name="Rodriguez-Romero J."/>
            <person name="Ruiz-Herrera J."/>
            <person name="Ruiz-Vazquez R."/>
            <person name="Sanz C."/>
            <person name="Schackwitz W."/>
            <person name="Schmutz J."/>
            <person name="Shahriari M."/>
            <person name="Shelest E."/>
            <person name="Silva-Franco F."/>
            <person name="Soanes D."/>
            <person name="Syed K."/>
            <person name="Tagua V.G."/>
            <person name="Talbot N.J."/>
            <person name="Thon M."/>
            <person name="De Vries R.P."/>
            <person name="Wiebenga A."/>
            <person name="Yadav J.S."/>
            <person name="Braun E.L."/>
            <person name="Baker S."/>
            <person name="Garre V."/>
            <person name="Horwitz B."/>
            <person name="Torres-Martinez S."/>
            <person name="Idnurm A."/>
            <person name="Herrera-Estrella A."/>
            <person name="Gabaldon T."/>
            <person name="Grigoriev I.V."/>
        </authorList>
    </citation>
    <scope>NUCLEOTIDE SEQUENCE [LARGE SCALE GENOMIC DNA]</scope>
    <source>
        <strain evidence="8 9">CBS 277.49</strain>
    </source>
</reference>
<evidence type="ECO:0000256" key="3">
    <source>
        <dbReference type="ARBA" id="ARBA00022741"/>
    </source>
</evidence>
<keyword evidence="6" id="KW-0812">Transmembrane</keyword>
<evidence type="ECO:0000313" key="8">
    <source>
        <dbReference type="EMBL" id="OAD00609.1"/>
    </source>
</evidence>
<feature type="domain" description="Protein kinase" evidence="7">
    <location>
        <begin position="581"/>
        <end position="884"/>
    </location>
</feature>
<dbReference type="VEuPathDB" id="FungiDB:MUCCIDRAFT_114097"/>
<dbReference type="PROSITE" id="PS50011">
    <property type="entry name" value="PROTEIN_KINASE_DOM"/>
    <property type="match status" value="1"/>
</dbReference>
<dbReference type="Proteomes" id="UP000077051">
    <property type="component" value="Unassembled WGS sequence"/>
</dbReference>
<evidence type="ECO:0000256" key="6">
    <source>
        <dbReference type="SAM" id="Phobius"/>
    </source>
</evidence>
<evidence type="ECO:0000256" key="4">
    <source>
        <dbReference type="ARBA" id="ARBA00022777"/>
    </source>
</evidence>
<evidence type="ECO:0000256" key="5">
    <source>
        <dbReference type="ARBA" id="ARBA00022840"/>
    </source>
</evidence>
<accession>A0A162QM45</accession>
<evidence type="ECO:0000256" key="1">
    <source>
        <dbReference type="ARBA" id="ARBA00022527"/>
    </source>
</evidence>